<dbReference type="PANTHER" id="PTHR43071:SF1">
    <property type="entry name" value="2-AMINO-4-HYDROXY-6-HYDROXYMETHYLDIHYDROPTERIDINE PYROPHOSPHOKINASE"/>
    <property type="match status" value="1"/>
</dbReference>
<proteinExistence type="predicted"/>
<keyword evidence="6" id="KW-0067">ATP-binding</keyword>
<comment type="pathway">
    <text evidence="1">Cofactor biosynthesis; tetrahydrofolate biosynthesis; 2-amino-4-hydroxy-6-hydroxymethyl-7,8-dihydropteridine diphosphate from 7,8-dihydroneopterin triphosphate: step 4/4.</text>
</comment>
<evidence type="ECO:0000313" key="9">
    <source>
        <dbReference type="EMBL" id="CAB4866855.1"/>
    </source>
</evidence>
<gene>
    <name evidence="9" type="ORF">UFOPK3444_00501</name>
</gene>
<evidence type="ECO:0000259" key="8">
    <source>
        <dbReference type="PROSITE" id="PS00794"/>
    </source>
</evidence>
<evidence type="ECO:0000256" key="6">
    <source>
        <dbReference type="ARBA" id="ARBA00022840"/>
    </source>
</evidence>
<evidence type="ECO:0000256" key="2">
    <source>
        <dbReference type="ARBA" id="ARBA00013253"/>
    </source>
</evidence>
<dbReference type="NCBIfam" id="TIGR01498">
    <property type="entry name" value="folK"/>
    <property type="match status" value="1"/>
</dbReference>
<evidence type="ECO:0000256" key="4">
    <source>
        <dbReference type="ARBA" id="ARBA00022741"/>
    </source>
</evidence>
<keyword evidence="4" id="KW-0547">Nucleotide-binding</keyword>
<dbReference type="PROSITE" id="PS00794">
    <property type="entry name" value="HPPK"/>
    <property type="match status" value="1"/>
</dbReference>
<dbReference type="Pfam" id="PF01288">
    <property type="entry name" value="HPPK"/>
    <property type="match status" value="1"/>
</dbReference>
<keyword evidence="5" id="KW-0418">Kinase</keyword>
<evidence type="ECO:0000256" key="5">
    <source>
        <dbReference type="ARBA" id="ARBA00022777"/>
    </source>
</evidence>
<dbReference type="CDD" id="cd00483">
    <property type="entry name" value="HPPK"/>
    <property type="match status" value="1"/>
</dbReference>
<name>A0A6J7DD84_9ZZZZ</name>
<dbReference type="InterPro" id="IPR000550">
    <property type="entry name" value="Hppk"/>
</dbReference>
<dbReference type="GO" id="GO:0046654">
    <property type="term" value="P:tetrahydrofolate biosynthetic process"/>
    <property type="evidence" value="ECO:0007669"/>
    <property type="project" value="UniProtKB-UniPathway"/>
</dbReference>
<feature type="domain" description="7,8-dihydro-6-hydroxymethylpterin-pyrophosphokinase" evidence="8">
    <location>
        <begin position="94"/>
        <end position="105"/>
    </location>
</feature>
<dbReference type="GO" id="GO:0005524">
    <property type="term" value="F:ATP binding"/>
    <property type="evidence" value="ECO:0007669"/>
    <property type="project" value="UniProtKB-KW"/>
</dbReference>
<accession>A0A6J7DD84</accession>
<dbReference type="Gene3D" id="3.30.70.560">
    <property type="entry name" value="7,8-Dihydro-6-hydroxymethylpterin-pyrophosphokinase HPPK"/>
    <property type="match status" value="1"/>
</dbReference>
<dbReference type="GO" id="GO:0016301">
    <property type="term" value="F:kinase activity"/>
    <property type="evidence" value="ECO:0007669"/>
    <property type="project" value="UniProtKB-KW"/>
</dbReference>
<evidence type="ECO:0000256" key="7">
    <source>
        <dbReference type="ARBA" id="ARBA00022909"/>
    </source>
</evidence>
<keyword evidence="3" id="KW-0808">Transferase</keyword>
<dbReference type="GO" id="GO:0046656">
    <property type="term" value="P:folic acid biosynthetic process"/>
    <property type="evidence" value="ECO:0007669"/>
    <property type="project" value="UniProtKB-KW"/>
</dbReference>
<sequence>MTDRPTRVGYLGFGSNMGDRRGNMEEGIRLLRERGVEVEASSSVWETEPVGEILDQPDFFNACVTVNTALEPEDLLDIVKQIELDLGRDPNGPRHGPRPLDIDVLHLGDLVFSSERLDIPHREVLSRRFVMAPMLELDPDLVTAKGESVAQAFAIPRENQDVRVAGPPLF</sequence>
<dbReference type="UniPathway" id="UPA00077">
    <property type="reaction ID" value="UER00155"/>
</dbReference>
<dbReference type="SUPFAM" id="SSF55083">
    <property type="entry name" value="6-hydroxymethyl-7,8-dihydropterin pyrophosphokinase, HPPK"/>
    <property type="match status" value="1"/>
</dbReference>
<evidence type="ECO:0000256" key="1">
    <source>
        <dbReference type="ARBA" id="ARBA00005051"/>
    </source>
</evidence>
<dbReference type="GO" id="GO:0003848">
    <property type="term" value="F:2-amino-4-hydroxy-6-hydroxymethyldihydropteridine diphosphokinase activity"/>
    <property type="evidence" value="ECO:0007669"/>
    <property type="project" value="UniProtKB-EC"/>
</dbReference>
<organism evidence="9">
    <name type="scientific">freshwater metagenome</name>
    <dbReference type="NCBI Taxonomy" id="449393"/>
    <lineage>
        <taxon>unclassified sequences</taxon>
        <taxon>metagenomes</taxon>
        <taxon>ecological metagenomes</taxon>
    </lineage>
</organism>
<evidence type="ECO:0000256" key="3">
    <source>
        <dbReference type="ARBA" id="ARBA00022679"/>
    </source>
</evidence>
<reference evidence="9" key="1">
    <citation type="submission" date="2020-05" db="EMBL/GenBank/DDBJ databases">
        <authorList>
            <person name="Chiriac C."/>
            <person name="Salcher M."/>
            <person name="Ghai R."/>
            <person name="Kavagutti S V."/>
        </authorList>
    </citation>
    <scope>NUCLEOTIDE SEQUENCE</scope>
</reference>
<dbReference type="PANTHER" id="PTHR43071">
    <property type="entry name" value="2-AMINO-4-HYDROXY-6-HYDROXYMETHYLDIHYDROPTERIDINE PYROPHOSPHOKINASE"/>
    <property type="match status" value="1"/>
</dbReference>
<dbReference type="EMBL" id="CAFBLU010000006">
    <property type="protein sequence ID" value="CAB4866855.1"/>
    <property type="molecule type" value="Genomic_DNA"/>
</dbReference>
<dbReference type="AlphaFoldDB" id="A0A6J7DD84"/>
<dbReference type="InterPro" id="IPR035907">
    <property type="entry name" value="Hppk_sf"/>
</dbReference>
<keyword evidence="7" id="KW-0289">Folate biosynthesis</keyword>
<dbReference type="EC" id="2.7.6.3" evidence="2"/>
<protein>
    <recommendedName>
        <fullName evidence="2">2-amino-4-hydroxy-6-hydroxymethyldihydropteridine diphosphokinase</fullName>
        <ecNumber evidence="2">2.7.6.3</ecNumber>
    </recommendedName>
</protein>